<feature type="active site" description="Proton donor/acceptor" evidence="1">
    <location>
        <position position="85"/>
    </location>
</feature>
<comment type="caution">
    <text evidence="3">The sequence shown here is derived from an EMBL/GenBank/DDBJ whole genome shotgun (WGS) entry which is preliminary data.</text>
</comment>
<dbReference type="InterPro" id="IPR029033">
    <property type="entry name" value="His_PPase_superfam"/>
</dbReference>
<evidence type="ECO:0000313" key="4">
    <source>
        <dbReference type="Proteomes" id="UP000032680"/>
    </source>
</evidence>
<dbReference type="EMBL" id="BANB01000126">
    <property type="protein sequence ID" value="GAN76600.1"/>
    <property type="molecule type" value="Genomic_DNA"/>
</dbReference>
<protein>
    <submittedName>
        <fullName evidence="3">Phosphoglycerate mutase</fullName>
    </submittedName>
</protein>
<evidence type="ECO:0000256" key="1">
    <source>
        <dbReference type="PIRSR" id="PIRSR613078-1"/>
    </source>
</evidence>
<dbReference type="Proteomes" id="UP000032680">
    <property type="component" value="Unassembled WGS sequence"/>
</dbReference>
<proteinExistence type="predicted"/>
<dbReference type="SMART" id="SM00855">
    <property type="entry name" value="PGAM"/>
    <property type="match status" value="1"/>
</dbReference>
<dbReference type="Pfam" id="PF00300">
    <property type="entry name" value="His_Phos_1"/>
    <property type="match status" value="1"/>
</dbReference>
<dbReference type="RefSeq" id="WP_048860444.1">
    <property type="nucleotide sequence ID" value="NZ_BANB01000126.1"/>
</dbReference>
<organism evidence="3 4">
    <name type="scientific">Acidisphaera rubrifaciens HS-AP3</name>
    <dbReference type="NCBI Taxonomy" id="1231350"/>
    <lineage>
        <taxon>Bacteria</taxon>
        <taxon>Pseudomonadati</taxon>
        <taxon>Pseudomonadota</taxon>
        <taxon>Alphaproteobacteria</taxon>
        <taxon>Acetobacterales</taxon>
        <taxon>Acetobacteraceae</taxon>
        <taxon>Acidisphaera</taxon>
    </lineage>
</organism>
<dbReference type="Gene3D" id="3.40.50.1240">
    <property type="entry name" value="Phosphoglycerate mutase-like"/>
    <property type="match status" value="1"/>
</dbReference>
<dbReference type="CDD" id="cd07067">
    <property type="entry name" value="HP_PGM_like"/>
    <property type="match status" value="1"/>
</dbReference>
<sequence length="186" mass="20094">MIRPIGFWFLRHGETDWNAQNLAQGNVDTHLNEHGLQQARDAAALLVGRGVASIVASPMRRAQQTAHIVSETLGLPIHDEPELREVAFGVMEGQPMLADWFNDWVAEKSTPTGGETFAELRTRTTAALDRALDRPPLLLVIAHGAVFRSLRSAMGLPPNIRLPNAVPVFCAPPAAGAGAWEVQPAG</sequence>
<dbReference type="GO" id="GO:0016791">
    <property type="term" value="F:phosphatase activity"/>
    <property type="evidence" value="ECO:0007669"/>
    <property type="project" value="TreeGrafter"/>
</dbReference>
<accession>A0A0D6P4A1</accession>
<dbReference type="InterPro" id="IPR050275">
    <property type="entry name" value="PGM_Phosphatase"/>
</dbReference>
<gene>
    <name evidence="3" type="ORF">Asru_0126_02</name>
</gene>
<dbReference type="OrthoDB" id="9781415at2"/>
<dbReference type="AlphaFoldDB" id="A0A0D6P4A1"/>
<dbReference type="SUPFAM" id="SSF53254">
    <property type="entry name" value="Phosphoglycerate mutase-like"/>
    <property type="match status" value="1"/>
</dbReference>
<keyword evidence="4" id="KW-1185">Reference proteome</keyword>
<evidence type="ECO:0000313" key="3">
    <source>
        <dbReference type="EMBL" id="GAN76600.1"/>
    </source>
</evidence>
<reference evidence="3 4" key="1">
    <citation type="submission" date="2012-11" db="EMBL/GenBank/DDBJ databases">
        <title>Whole genome sequence of Acidisphaera rubrifaciens HS-AP3.</title>
        <authorList>
            <person name="Azuma Y."/>
            <person name="Higashiura N."/>
            <person name="Hirakawa H."/>
            <person name="Matsushita K."/>
        </authorList>
    </citation>
    <scope>NUCLEOTIDE SEQUENCE [LARGE SCALE GENOMIC DNA]</scope>
    <source>
        <strain evidence="3 4">HS-AP3</strain>
    </source>
</reference>
<name>A0A0D6P4A1_9PROT</name>
<dbReference type="PANTHER" id="PTHR48100">
    <property type="entry name" value="BROAD-SPECIFICITY PHOSPHATASE YOR283W-RELATED"/>
    <property type="match status" value="1"/>
</dbReference>
<feature type="binding site" evidence="2">
    <location>
        <begin position="11"/>
        <end position="18"/>
    </location>
    <ligand>
        <name>substrate</name>
    </ligand>
</feature>
<dbReference type="InterPro" id="IPR013078">
    <property type="entry name" value="His_Pase_superF_clade-1"/>
</dbReference>
<feature type="active site" description="Tele-phosphohistidine intermediate" evidence="1">
    <location>
        <position position="12"/>
    </location>
</feature>
<evidence type="ECO:0000256" key="2">
    <source>
        <dbReference type="PIRSR" id="PIRSR613078-2"/>
    </source>
</evidence>
<dbReference type="PANTHER" id="PTHR48100:SF1">
    <property type="entry name" value="HISTIDINE PHOSPHATASE FAMILY PROTEIN-RELATED"/>
    <property type="match status" value="1"/>
</dbReference>
<feature type="binding site" evidence="2">
    <location>
        <position position="61"/>
    </location>
    <ligand>
        <name>substrate</name>
    </ligand>
</feature>
<dbReference type="GO" id="GO:0005737">
    <property type="term" value="C:cytoplasm"/>
    <property type="evidence" value="ECO:0007669"/>
    <property type="project" value="TreeGrafter"/>
</dbReference>